<evidence type="ECO:0000313" key="12">
    <source>
        <dbReference type="Proteomes" id="UP000692954"/>
    </source>
</evidence>
<evidence type="ECO:0000256" key="2">
    <source>
        <dbReference type="ARBA" id="ARBA00004906"/>
    </source>
</evidence>
<organism evidence="11 12">
    <name type="scientific">Paramecium sonneborni</name>
    <dbReference type="NCBI Taxonomy" id="65129"/>
    <lineage>
        <taxon>Eukaryota</taxon>
        <taxon>Sar</taxon>
        <taxon>Alveolata</taxon>
        <taxon>Ciliophora</taxon>
        <taxon>Intramacronucleata</taxon>
        <taxon>Oligohymenophorea</taxon>
        <taxon>Peniculida</taxon>
        <taxon>Parameciidae</taxon>
        <taxon>Paramecium</taxon>
    </lineage>
</organism>
<evidence type="ECO:0000256" key="6">
    <source>
        <dbReference type="ARBA" id="ARBA00022737"/>
    </source>
</evidence>
<dbReference type="InterPro" id="IPR002867">
    <property type="entry name" value="IBR_dom"/>
</dbReference>
<dbReference type="EC" id="2.3.2.31" evidence="3"/>
<evidence type="ECO:0000256" key="8">
    <source>
        <dbReference type="ARBA" id="ARBA00022786"/>
    </source>
</evidence>
<dbReference type="SMART" id="SM00647">
    <property type="entry name" value="IBR"/>
    <property type="match status" value="2"/>
</dbReference>
<dbReference type="FunFam" id="1.20.120.1750:FF:000027">
    <property type="entry name" value="RBR-type E3 ubiquitin transferase"/>
    <property type="match status" value="1"/>
</dbReference>
<dbReference type="Pfam" id="PF22605">
    <property type="entry name" value="IBR_2"/>
    <property type="match status" value="1"/>
</dbReference>
<name>A0A8S1R814_9CILI</name>
<dbReference type="GO" id="GO:0016567">
    <property type="term" value="P:protein ubiquitination"/>
    <property type="evidence" value="ECO:0007669"/>
    <property type="project" value="InterPro"/>
</dbReference>
<comment type="caution">
    <text evidence="11">The sequence shown here is derived from an EMBL/GenBank/DDBJ whole genome shotgun (WGS) entry which is preliminary data.</text>
</comment>
<dbReference type="Pfam" id="PF01485">
    <property type="entry name" value="IBR"/>
    <property type="match status" value="1"/>
</dbReference>
<evidence type="ECO:0000256" key="7">
    <source>
        <dbReference type="ARBA" id="ARBA00022771"/>
    </source>
</evidence>
<dbReference type="PROSITE" id="PS00518">
    <property type="entry name" value="ZF_RING_1"/>
    <property type="match status" value="1"/>
</dbReference>
<dbReference type="GO" id="GO:0061630">
    <property type="term" value="F:ubiquitin protein ligase activity"/>
    <property type="evidence" value="ECO:0007669"/>
    <property type="project" value="UniProtKB-EC"/>
</dbReference>
<dbReference type="InterPro" id="IPR031127">
    <property type="entry name" value="E3_UB_ligase_RBR"/>
</dbReference>
<keyword evidence="12" id="KW-1185">Reference proteome</keyword>
<keyword evidence="7" id="KW-0863">Zinc-finger</keyword>
<keyword evidence="9" id="KW-0862">Zinc</keyword>
<evidence type="ECO:0000256" key="9">
    <source>
        <dbReference type="ARBA" id="ARBA00022833"/>
    </source>
</evidence>
<evidence type="ECO:0000256" key="3">
    <source>
        <dbReference type="ARBA" id="ARBA00012251"/>
    </source>
</evidence>
<dbReference type="InterPro" id="IPR054694">
    <property type="entry name" value="Parkin-like_IBR"/>
</dbReference>
<comment type="catalytic activity">
    <reaction evidence="1">
        <text>[E2 ubiquitin-conjugating enzyme]-S-ubiquitinyl-L-cysteine + [acceptor protein]-L-lysine = [E2 ubiquitin-conjugating enzyme]-L-cysteine + [acceptor protein]-N(6)-ubiquitinyl-L-lysine.</text>
        <dbReference type="EC" id="2.3.2.31"/>
    </reaction>
</comment>
<dbReference type="AlphaFoldDB" id="A0A8S1R814"/>
<accession>A0A8S1R814</accession>
<dbReference type="PROSITE" id="PS51873">
    <property type="entry name" value="TRIAD"/>
    <property type="match status" value="1"/>
</dbReference>
<protein>
    <recommendedName>
        <fullName evidence="3">RBR-type E3 ubiquitin transferase</fullName>
        <ecNumber evidence="3">2.3.2.31</ecNumber>
    </recommendedName>
</protein>
<evidence type="ECO:0000256" key="4">
    <source>
        <dbReference type="ARBA" id="ARBA00022679"/>
    </source>
</evidence>
<evidence type="ECO:0000256" key="1">
    <source>
        <dbReference type="ARBA" id="ARBA00001798"/>
    </source>
</evidence>
<dbReference type="PANTHER" id="PTHR11685">
    <property type="entry name" value="RBR FAMILY RING FINGER AND IBR DOMAIN-CONTAINING"/>
    <property type="match status" value="1"/>
</dbReference>
<evidence type="ECO:0000256" key="5">
    <source>
        <dbReference type="ARBA" id="ARBA00022723"/>
    </source>
</evidence>
<comment type="pathway">
    <text evidence="2">Protein modification; protein ubiquitination.</text>
</comment>
<dbReference type="GO" id="GO:0008270">
    <property type="term" value="F:zinc ion binding"/>
    <property type="evidence" value="ECO:0007669"/>
    <property type="project" value="UniProtKB-KW"/>
</dbReference>
<dbReference type="OrthoDB" id="286011at2759"/>
<evidence type="ECO:0000259" key="10">
    <source>
        <dbReference type="PROSITE" id="PS51873"/>
    </source>
</evidence>
<dbReference type="InterPro" id="IPR044066">
    <property type="entry name" value="TRIAD_supradom"/>
</dbReference>
<feature type="domain" description="RING-type" evidence="10">
    <location>
        <begin position="102"/>
        <end position="306"/>
    </location>
</feature>
<dbReference type="InterPro" id="IPR017907">
    <property type="entry name" value="Znf_RING_CS"/>
</dbReference>
<keyword evidence="5" id="KW-0479">Metal-binding</keyword>
<dbReference type="Proteomes" id="UP000692954">
    <property type="component" value="Unassembled WGS sequence"/>
</dbReference>
<sequence length="480" mass="57194">MGDDYEYDQSCYDSMEIERQVSLQGVEILEIKDVIKVINRDMQELQDELYFDEDNTFELYMYFNWNREEILQKYYINSEALLAELKSKGIFNNHEKIIYNDLKGCCSVCFSEGKLIQLGCAHRFCESCIHQTIKQRVSQDKFLIVRCLQNGCNYRLPLQMLKRYSNLQEFENLLCRRFVDCSKYLAYCTGVDCNKIVKPTYTSVKEVTCQCTNKFCFYCKEDLHPPCPCDLVKKWLGEIKKDEANVRWIVVNTKSCPFCKRPVERSEGCNYMMCKPPGGCGKAFCYICSQPWEPDHKDHFKCNKYVAPTANFEKEKEVLQRYNFYYERFLNSQAAKEKAMQRLTQIKEQYITQIYEHYEFKYQDTQFLIEVMKELIQSRVVLKWSYCIGYYISKTNKQSAKLFDHYQELFEHACESLAISLMKLFDEIDKLNLQQKTDRPLHEQKRDFIDKKEKIQNASQKCFKMRQNLETAIYQGEINM</sequence>
<keyword evidence="6" id="KW-0677">Repeat</keyword>
<proteinExistence type="predicted"/>
<dbReference type="EMBL" id="CAJJDN010000141">
    <property type="protein sequence ID" value="CAD8122860.1"/>
    <property type="molecule type" value="Genomic_DNA"/>
</dbReference>
<gene>
    <name evidence="11" type="ORF">PSON_ATCC_30995.1.T1410023</name>
</gene>
<evidence type="ECO:0000313" key="11">
    <source>
        <dbReference type="EMBL" id="CAD8122860.1"/>
    </source>
</evidence>
<reference evidence="11" key="1">
    <citation type="submission" date="2021-01" db="EMBL/GenBank/DDBJ databases">
        <authorList>
            <consortium name="Genoscope - CEA"/>
            <person name="William W."/>
        </authorList>
    </citation>
    <scope>NUCLEOTIDE SEQUENCE</scope>
</reference>
<keyword evidence="4" id="KW-0808">Transferase</keyword>
<keyword evidence="8" id="KW-0833">Ubl conjugation pathway</keyword>